<dbReference type="GO" id="GO:0005524">
    <property type="term" value="F:ATP binding"/>
    <property type="evidence" value="ECO:0007669"/>
    <property type="project" value="InterPro"/>
</dbReference>
<dbReference type="Pfam" id="PF00485">
    <property type="entry name" value="PRK"/>
    <property type="match status" value="1"/>
</dbReference>
<gene>
    <name evidence="2" type="ORF">Dac01nite_01110</name>
</gene>
<comment type="caution">
    <text evidence="2">The sequence shown here is derived from an EMBL/GenBank/DDBJ whole genome shotgun (WGS) entry which is preliminary data.</text>
</comment>
<dbReference type="GO" id="GO:0016301">
    <property type="term" value="F:kinase activity"/>
    <property type="evidence" value="ECO:0007669"/>
    <property type="project" value="UniProtKB-KW"/>
</dbReference>
<dbReference type="Proteomes" id="UP000652354">
    <property type="component" value="Unassembled WGS sequence"/>
</dbReference>
<keyword evidence="3" id="KW-1185">Reference proteome</keyword>
<organism evidence="2 3">
    <name type="scientific">Demequina activiva</name>
    <dbReference type="NCBI Taxonomy" id="1582364"/>
    <lineage>
        <taxon>Bacteria</taxon>
        <taxon>Bacillati</taxon>
        <taxon>Actinomycetota</taxon>
        <taxon>Actinomycetes</taxon>
        <taxon>Micrococcales</taxon>
        <taxon>Demequinaceae</taxon>
        <taxon>Demequina</taxon>
    </lineage>
</organism>
<evidence type="ECO:0000313" key="2">
    <source>
        <dbReference type="EMBL" id="GIG53359.1"/>
    </source>
</evidence>
<evidence type="ECO:0000259" key="1">
    <source>
        <dbReference type="Pfam" id="PF00485"/>
    </source>
</evidence>
<dbReference type="InterPro" id="IPR006083">
    <property type="entry name" value="PRK/URK"/>
</dbReference>
<evidence type="ECO:0000313" key="3">
    <source>
        <dbReference type="Proteomes" id="UP000652354"/>
    </source>
</evidence>
<protein>
    <submittedName>
        <fullName evidence="2">Nucleoside/nucleotide kinase family protein</fullName>
    </submittedName>
</protein>
<keyword evidence="2" id="KW-0418">Kinase</keyword>
<reference evidence="2" key="1">
    <citation type="submission" date="2021-01" db="EMBL/GenBank/DDBJ databases">
        <title>Whole genome shotgun sequence of Demequina activiva NBRC 110675.</title>
        <authorList>
            <person name="Komaki H."/>
            <person name="Tamura T."/>
        </authorList>
    </citation>
    <scope>NUCLEOTIDE SEQUENCE</scope>
    <source>
        <strain evidence="2">NBRC 110675</strain>
    </source>
</reference>
<sequence length="207" mass="22453">MEAVSGFDQAVARARALADTGTRQVLGIVGAPGAGKSTLASALADAVDAVVVPMDGFHLAQRELERLGRADRKGAPDTFDASGFVALLRRLQTADAPVTYAPEFRREIEEPIAGAIAVPRDAPLVIVEGNYLLVDEPPWDQVPRLLDECWFVELDEHVRLDRLIARHEAHGRTPEQARAFAEGSDQANAALIAGTRERADWVIRLTD</sequence>
<proteinExistence type="predicted"/>
<keyword evidence="2" id="KW-0808">Transferase</keyword>
<dbReference type="AlphaFoldDB" id="A0A919PZQ9"/>
<dbReference type="SUPFAM" id="SSF52540">
    <property type="entry name" value="P-loop containing nucleoside triphosphate hydrolases"/>
    <property type="match status" value="1"/>
</dbReference>
<dbReference type="InterPro" id="IPR027417">
    <property type="entry name" value="P-loop_NTPase"/>
</dbReference>
<dbReference type="EMBL" id="BONR01000001">
    <property type="protein sequence ID" value="GIG53359.1"/>
    <property type="molecule type" value="Genomic_DNA"/>
</dbReference>
<accession>A0A919PZQ9</accession>
<name>A0A919PZQ9_9MICO</name>
<dbReference type="Gene3D" id="3.40.50.300">
    <property type="entry name" value="P-loop containing nucleotide triphosphate hydrolases"/>
    <property type="match status" value="2"/>
</dbReference>
<feature type="domain" description="Phosphoribulokinase/uridine kinase" evidence="1">
    <location>
        <begin position="25"/>
        <end position="203"/>
    </location>
</feature>
<dbReference type="NCBIfam" id="NF006743">
    <property type="entry name" value="PRK09270.1-2"/>
    <property type="match status" value="1"/>
</dbReference>
<dbReference type="PANTHER" id="PTHR10285">
    <property type="entry name" value="URIDINE KINASE"/>
    <property type="match status" value="1"/>
</dbReference>